<dbReference type="Proteomes" id="UP001551189">
    <property type="component" value="Unassembled WGS sequence"/>
</dbReference>
<dbReference type="EMBL" id="JBEYXT010000349">
    <property type="protein sequence ID" value="MEU6806677.1"/>
    <property type="molecule type" value="Genomic_DNA"/>
</dbReference>
<sequence>MARRSPTAERHADLIRTALFEVAPADMVLSRLMGACELSRWQTRQGLAMLRDLCAERGWPPVIWSRDMGYHFCASEAELEEWERAWISEKLTQFRRMITGTIGPHLALFPKSVWAGYLSDQMKAIESNLALAARPPH</sequence>
<protein>
    <submittedName>
        <fullName evidence="1">RacP protein</fullName>
    </submittedName>
</protein>
<comment type="caution">
    <text evidence="1">The sequence shown here is derived from an EMBL/GenBank/DDBJ whole genome shotgun (WGS) entry which is preliminary data.</text>
</comment>
<evidence type="ECO:0000313" key="1">
    <source>
        <dbReference type="EMBL" id="MEU6806677.1"/>
    </source>
</evidence>
<reference evidence="1 2" key="1">
    <citation type="submission" date="2024-06" db="EMBL/GenBank/DDBJ databases">
        <title>The Natural Products Discovery Center: Release of the First 8490 Sequenced Strains for Exploring Actinobacteria Biosynthetic Diversity.</title>
        <authorList>
            <person name="Kalkreuter E."/>
            <person name="Kautsar S.A."/>
            <person name="Yang D."/>
            <person name="Bader C.D."/>
            <person name="Teijaro C.N."/>
            <person name="Fluegel L."/>
            <person name="Davis C.M."/>
            <person name="Simpson J.R."/>
            <person name="Lauterbach L."/>
            <person name="Steele A.D."/>
            <person name="Gui C."/>
            <person name="Meng S."/>
            <person name="Li G."/>
            <person name="Viehrig K."/>
            <person name="Ye F."/>
            <person name="Su P."/>
            <person name="Kiefer A.F."/>
            <person name="Nichols A."/>
            <person name="Cepeda A.J."/>
            <person name="Yan W."/>
            <person name="Fan B."/>
            <person name="Jiang Y."/>
            <person name="Adhikari A."/>
            <person name="Zheng C.-J."/>
            <person name="Schuster L."/>
            <person name="Cowan T.M."/>
            <person name="Smanski M.J."/>
            <person name="Chevrette M.G."/>
            <person name="De Carvalho L.P.S."/>
            <person name="Shen B."/>
        </authorList>
    </citation>
    <scope>NUCLEOTIDE SEQUENCE [LARGE SCALE GENOMIC DNA]</scope>
    <source>
        <strain evidence="1 2">NPDC046851</strain>
    </source>
</reference>
<organism evidence="1 2">
    <name type="scientific">Streptomyces neyagawaensis</name>
    <dbReference type="NCBI Taxonomy" id="42238"/>
    <lineage>
        <taxon>Bacteria</taxon>
        <taxon>Bacillati</taxon>
        <taxon>Actinomycetota</taxon>
        <taxon>Actinomycetes</taxon>
        <taxon>Kitasatosporales</taxon>
        <taxon>Streptomycetaceae</taxon>
        <taxon>Streptomyces</taxon>
    </lineage>
</organism>
<name>A0ABV3BB61_9ACTN</name>
<accession>A0ABV3BB61</accession>
<proteinExistence type="predicted"/>
<keyword evidence="2" id="KW-1185">Reference proteome</keyword>
<evidence type="ECO:0000313" key="2">
    <source>
        <dbReference type="Proteomes" id="UP001551189"/>
    </source>
</evidence>
<dbReference type="RefSeq" id="WP_359702491.1">
    <property type="nucleotide sequence ID" value="NZ_JBEYXT010000349.1"/>
</dbReference>
<gene>
    <name evidence="1" type="ORF">ABZ931_37735</name>
</gene>